<feature type="transmembrane region" description="Helical" evidence="1">
    <location>
        <begin position="247"/>
        <end position="269"/>
    </location>
</feature>
<dbReference type="Pfam" id="PF10321">
    <property type="entry name" value="7TM_GPCR_Srt"/>
    <property type="match status" value="1"/>
</dbReference>
<keyword evidence="1" id="KW-0472">Membrane</keyword>
<keyword evidence="4" id="KW-1185">Reference proteome</keyword>
<feature type="transmembrane region" description="Helical" evidence="1">
    <location>
        <begin position="201"/>
        <end position="227"/>
    </location>
</feature>
<feature type="transmembrane region" description="Helical" evidence="1">
    <location>
        <begin position="289"/>
        <end position="313"/>
    </location>
</feature>
<dbReference type="FunCoup" id="G0MKI5">
    <property type="interactions" value="1119"/>
</dbReference>
<proteinExistence type="predicted"/>
<feature type="signal peptide" evidence="2">
    <location>
        <begin position="1"/>
        <end position="20"/>
    </location>
</feature>
<feature type="transmembrane region" description="Helical" evidence="1">
    <location>
        <begin position="82"/>
        <end position="106"/>
    </location>
</feature>
<feature type="transmembrane region" description="Helical" evidence="1">
    <location>
        <begin position="325"/>
        <end position="341"/>
    </location>
</feature>
<sequence length="375" mass="43367">MKLSWLLLFLLISPSTPSNCSNFGTLECWPMEIQEMVLMTAGKDIERYAFDFSQLVLLFVLSRYNCSGKSTEEWRKTGEVRFWWSIYYTASGLLFQLLGWPVLWIFLTKFSMTHALKVYRVMVFIGIIEITEVWGNSLWPGWVAYFGEVYCSTPRITTIVGKVTMVQWVLGSSTAVFLGIHRLTDMSRKGEFLVNTNWKTAFWIFCLSIYAFYGSIFYDTVLFNSVYMAPLLDPMIGQNGIVYSNRFLYFHNMFAAALLITVYASLFGIWRSREMNTSSLHVSKFQRSILLQSICISLTYAIPAISFVTMFVFQVPIWFFHASDITYQLSGGLPFIMYICLNQRVREEFLLMFRIIKNLPDRHKAVGPTGNSTII</sequence>
<reference evidence="4" key="1">
    <citation type="submission" date="2011-07" db="EMBL/GenBank/DDBJ databases">
        <authorList>
            <consortium name="Caenorhabditis brenneri Sequencing and Analysis Consortium"/>
            <person name="Wilson R.K."/>
        </authorList>
    </citation>
    <scope>NUCLEOTIDE SEQUENCE [LARGE SCALE GENOMIC DNA]</scope>
    <source>
        <strain evidence="4">PB2801</strain>
    </source>
</reference>
<keyword evidence="1" id="KW-0812">Transmembrane</keyword>
<accession>G0MKI5</accession>
<evidence type="ECO:0000256" key="1">
    <source>
        <dbReference type="SAM" id="Phobius"/>
    </source>
</evidence>
<dbReference type="InParanoid" id="G0MKI5"/>
<protein>
    <submittedName>
        <fullName evidence="3">CBN-SRT-55 protein</fullName>
    </submittedName>
</protein>
<dbReference type="Proteomes" id="UP000008068">
    <property type="component" value="Unassembled WGS sequence"/>
</dbReference>
<keyword evidence="2" id="KW-0732">Signal</keyword>
<evidence type="ECO:0000256" key="2">
    <source>
        <dbReference type="SAM" id="SignalP"/>
    </source>
</evidence>
<feature type="transmembrane region" description="Helical" evidence="1">
    <location>
        <begin position="118"/>
        <end position="139"/>
    </location>
</feature>
<feature type="transmembrane region" description="Helical" evidence="1">
    <location>
        <begin position="159"/>
        <end position="180"/>
    </location>
</feature>
<evidence type="ECO:0000313" key="3">
    <source>
        <dbReference type="EMBL" id="EGT33685.1"/>
    </source>
</evidence>
<dbReference type="PANTHER" id="PTHR23021:SF28">
    <property type="entry name" value="SERPENTINE RECEPTOR, CLASS T-RELATED"/>
    <property type="match status" value="1"/>
</dbReference>
<dbReference type="eggNOG" id="ENOG502TG2Q">
    <property type="taxonomic scope" value="Eukaryota"/>
</dbReference>
<dbReference type="OrthoDB" id="5826707at2759"/>
<dbReference type="AlphaFoldDB" id="G0MKI5"/>
<evidence type="ECO:0000313" key="4">
    <source>
        <dbReference type="Proteomes" id="UP000008068"/>
    </source>
</evidence>
<feature type="chain" id="PRO_5003404276" evidence="2">
    <location>
        <begin position="21"/>
        <end position="375"/>
    </location>
</feature>
<name>G0MKI5_CAEBE</name>
<dbReference type="EMBL" id="GL379798">
    <property type="protein sequence ID" value="EGT33685.1"/>
    <property type="molecule type" value="Genomic_DNA"/>
</dbReference>
<dbReference type="SUPFAM" id="SSF81321">
    <property type="entry name" value="Family A G protein-coupled receptor-like"/>
    <property type="match status" value="1"/>
</dbReference>
<dbReference type="InterPro" id="IPR019425">
    <property type="entry name" value="7TM_GPCR_serpentine_rcpt_Srt"/>
</dbReference>
<keyword evidence="1" id="KW-1133">Transmembrane helix</keyword>
<dbReference type="PANTHER" id="PTHR23021">
    <property type="entry name" value="SERPENTINE RECEPTOR, CLASS T"/>
    <property type="match status" value="1"/>
</dbReference>
<organism evidence="4">
    <name type="scientific">Caenorhabditis brenneri</name>
    <name type="common">Nematode worm</name>
    <dbReference type="NCBI Taxonomy" id="135651"/>
    <lineage>
        <taxon>Eukaryota</taxon>
        <taxon>Metazoa</taxon>
        <taxon>Ecdysozoa</taxon>
        <taxon>Nematoda</taxon>
        <taxon>Chromadorea</taxon>
        <taxon>Rhabditida</taxon>
        <taxon>Rhabditina</taxon>
        <taxon>Rhabditomorpha</taxon>
        <taxon>Rhabditoidea</taxon>
        <taxon>Rhabditidae</taxon>
        <taxon>Peloderinae</taxon>
        <taxon>Caenorhabditis</taxon>
    </lineage>
</organism>
<dbReference type="HOGENOM" id="CLU_053041_3_0_1"/>
<dbReference type="STRING" id="135651.G0MKI5"/>
<gene>
    <name evidence="3" type="primary">Cbn-srt-55</name>
    <name evidence="3" type="ORF">CAEBREN_10564</name>
</gene>